<comment type="caution">
    <text evidence="12">The sequence shown here is derived from an EMBL/GenBank/DDBJ whole genome shotgun (WGS) entry which is preliminary data.</text>
</comment>
<dbReference type="EMBL" id="JABCIY010000114">
    <property type="protein sequence ID" value="KAF7192676.1"/>
    <property type="molecule type" value="Genomic_DNA"/>
</dbReference>
<dbReference type="InterPro" id="IPR008250">
    <property type="entry name" value="ATPase_P-typ_transduc_dom_A_sf"/>
</dbReference>
<dbReference type="SUPFAM" id="SSF81653">
    <property type="entry name" value="Calcium ATPase, transduction domain A"/>
    <property type="match status" value="1"/>
</dbReference>
<dbReference type="SUPFAM" id="SSF56784">
    <property type="entry name" value="HAD-like"/>
    <property type="match status" value="1"/>
</dbReference>
<dbReference type="InterPro" id="IPR001757">
    <property type="entry name" value="P_typ_ATPase"/>
</dbReference>
<keyword evidence="13" id="KW-1185">Reference proteome</keyword>
<comment type="subcellular location">
    <subcellularLocation>
        <location evidence="1">Endomembrane system</location>
        <topology evidence="1">Multi-pass membrane protein</topology>
    </subcellularLocation>
    <subcellularLocation>
        <location evidence="10">Membrane</location>
    </subcellularLocation>
</comment>
<comment type="similarity">
    <text evidence="2 10">Belongs to the cation transport ATPase (P-type) (TC 3.A.3) family. Type IB subfamily.</text>
</comment>
<evidence type="ECO:0000256" key="5">
    <source>
        <dbReference type="ARBA" id="ARBA00022741"/>
    </source>
</evidence>
<dbReference type="NCBIfam" id="TIGR01494">
    <property type="entry name" value="ATPase_P-type"/>
    <property type="match status" value="2"/>
</dbReference>
<dbReference type="GO" id="GO:0012505">
    <property type="term" value="C:endomembrane system"/>
    <property type="evidence" value="ECO:0007669"/>
    <property type="project" value="UniProtKB-SubCell"/>
</dbReference>
<dbReference type="GO" id="GO:0016887">
    <property type="term" value="F:ATP hydrolysis activity"/>
    <property type="evidence" value="ECO:0007669"/>
    <property type="project" value="InterPro"/>
</dbReference>
<dbReference type="Proteomes" id="UP000660729">
    <property type="component" value="Unassembled WGS sequence"/>
</dbReference>
<dbReference type="InterPro" id="IPR023299">
    <property type="entry name" value="ATPase_P-typ_cyto_dom_N"/>
</dbReference>
<evidence type="ECO:0000256" key="9">
    <source>
        <dbReference type="ARBA" id="ARBA00023136"/>
    </source>
</evidence>
<dbReference type="Pfam" id="PF00122">
    <property type="entry name" value="E1-E2_ATPase"/>
    <property type="match status" value="1"/>
</dbReference>
<dbReference type="Gene3D" id="2.70.150.10">
    <property type="entry name" value="Calcium-transporting ATPase, cytoplasmic transduction domain A"/>
    <property type="match status" value="1"/>
</dbReference>
<dbReference type="InterPro" id="IPR059000">
    <property type="entry name" value="ATPase_P-type_domA"/>
</dbReference>
<feature type="transmembrane region" description="Helical" evidence="10">
    <location>
        <begin position="20"/>
        <end position="38"/>
    </location>
</feature>
<keyword evidence="4 10" id="KW-0479">Metal-binding</keyword>
<organism evidence="12 13">
    <name type="scientific">Pseudocercospora fuligena</name>
    <dbReference type="NCBI Taxonomy" id="685502"/>
    <lineage>
        <taxon>Eukaryota</taxon>
        <taxon>Fungi</taxon>
        <taxon>Dikarya</taxon>
        <taxon>Ascomycota</taxon>
        <taxon>Pezizomycotina</taxon>
        <taxon>Dothideomycetes</taxon>
        <taxon>Dothideomycetidae</taxon>
        <taxon>Mycosphaerellales</taxon>
        <taxon>Mycosphaerellaceae</taxon>
        <taxon>Pseudocercospora</taxon>
    </lineage>
</organism>
<dbReference type="NCBIfam" id="TIGR01525">
    <property type="entry name" value="ATPase-IB_hvy"/>
    <property type="match status" value="1"/>
</dbReference>
<keyword evidence="6 10" id="KW-0067">ATP-binding</keyword>
<comment type="caution">
    <text evidence="10">Lacks conserved residue(s) required for the propagation of feature annotation.</text>
</comment>
<dbReference type="InterPro" id="IPR023214">
    <property type="entry name" value="HAD_sf"/>
</dbReference>
<dbReference type="GO" id="GO:0005524">
    <property type="term" value="F:ATP binding"/>
    <property type="evidence" value="ECO:0007669"/>
    <property type="project" value="UniProtKB-UniRule"/>
</dbReference>
<evidence type="ECO:0000256" key="2">
    <source>
        <dbReference type="ARBA" id="ARBA00006024"/>
    </source>
</evidence>
<gene>
    <name evidence="12" type="ORF">HII31_05993</name>
</gene>
<reference evidence="12" key="1">
    <citation type="submission" date="2020-04" db="EMBL/GenBank/DDBJ databases">
        <title>Draft genome resource of the tomato pathogen Pseudocercospora fuligena.</title>
        <authorList>
            <person name="Zaccaron A."/>
        </authorList>
    </citation>
    <scope>NUCLEOTIDE SEQUENCE</scope>
    <source>
        <strain evidence="12">PF001</strain>
    </source>
</reference>
<evidence type="ECO:0000256" key="4">
    <source>
        <dbReference type="ARBA" id="ARBA00022723"/>
    </source>
</evidence>
<dbReference type="PROSITE" id="PS00154">
    <property type="entry name" value="ATPASE_E1_E2"/>
    <property type="match status" value="1"/>
</dbReference>
<feature type="transmembrane region" description="Helical" evidence="10">
    <location>
        <begin position="183"/>
        <end position="202"/>
    </location>
</feature>
<accession>A0A8H6RHN4</accession>
<dbReference type="Pfam" id="PF00702">
    <property type="entry name" value="Hydrolase"/>
    <property type="match status" value="1"/>
</dbReference>
<sequence>MSVSLSMLNTLVFGLDSAKVYWSSGVFLTMVILGGRYLDGMLRKRSAASFAGLYQLQERCLRAKLYPEKDNSRQGRAGVVVNAMTLRPMDRILIEPGWLIPCDSYVVSGESMVDQSSMTGEHKPALKRPGDQLLSGTVNLSSPIVADVLGTQEDSALEELISSITAATETSQKSTVLDQMTSSFVQLILIITISSFVWNMSFARSSSSGFERLNAALERAMAVLASACPCALGLATPSATLAGLDAAYLRGIIVTRGYETFEKLARLTHIVLDKTGTLTTGALSVSEQDHNLGLEQCLLIAIAERDAASSHPVAQAVFKWAVQALDEDNRCRISTAKVRNDYVKSSGIACEIQPEESSRWHSVKIGNASFLKDAGIHLSDVRLHGKVQESVVHVSIDGKHFASLRLQDTIRPEAPGVIYNLKDRRNLKLAMLTGDIECEAQRVSGALGIEVLSSQVMPSQKRACVEGVRTSSTKNVVAMIGDGLNDAAAFSAADVGIFLSPGRSLAHSPATSTNLQTSNVIIMSPNLSRVPELLEIAKLTTRQAIAVAEADSSCKVLQAITCGPPNKRRAFTFSIQLTEHSF</sequence>
<name>A0A8H6RHN4_9PEZI</name>
<feature type="domain" description="P-type ATPase A" evidence="11">
    <location>
        <begin position="75"/>
        <end position="164"/>
    </location>
</feature>
<evidence type="ECO:0000256" key="6">
    <source>
        <dbReference type="ARBA" id="ARBA00022840"/>
    </source>
</evidence>
<dbReference type="PANTHER" id="PTHR43520:SF8">
    <property type="entry name" value="P-TYPE CU(+) TRANSPORTER"/>
    <property type="match status" value="1"/>
</dbReference>
<protein>
    <submittedName>
        <fullName evidence="12">Copper-exporting P-type ATPase</fullName>
    </submittedName>
</protein>
<dbReference type="GO" id="GO:0043682">
    <property type="term" value="F:P-type divalent copper transporter activity"/>
    <property type="evidence" value="ECO:0007669"/>
    <property type="project" value="TreeGrafter"/>
</dbReference>
<dbReference type="InterPro" id="IPR036412">
    <property type="entry name" value="HAD-like_sf"/>
</dbReference>
<evidence type="ECO:0000256" key="10">
    <source>
        <dbReference type="RuleBase" id="RU362081"/>
    </source>
</evidence>
<evidence type="ECO:0000313" key="13">
    <source>
        <dbReference type="Proteomes" id="UP000660729"/>
    </source>
</evidence>
<keyword evidence="5 10" id="KW-0547">Nucleotide-binding</keyword>
<evidence type="ECO:0000313" key="12">
    <source>
        <dbReference type="EMBL" id="KAF7192676.1"/>
    </source>
</evidence>
<proteinExistence type="inferred from homology"/>
<dbReference type="PRINTS" id="PR00119">
    <property type="entry name" value="CATATPASE"/>
</dbReference>
<dbReference type="OrthoDB" id="432719at2759"/>
<keyword evidence="9 10" id="KW-0472">Membrane</keyword>
<dbReference type="InterPro" id="IPR018303">
    <property type="entry name" value="ATPase_P-typ_P_site"/>
</dbReference>
<evidence type="ECO:0000259" key="11">
    <source>
        <dbReference type="Pfam" id="PF00122"/>
    </source>
</evidence>
<keyword evidence="7" id="KW-1278">Translocase</keyword>
<keyword evidence="3 10" id="KW-0812">Transmembrane</keyword>
<dbReference type="PANTHER" id="PTHR43520">
    <property type="entry name" value="ATP7, ISOFORM B"/>
    <property type="match status" value="1"/>
</dbReference>
<keyword evidence="8 10" id="KW-1133">Transmembrane helix</keyword>
<dbReference type="GO" id="GO:0016020">
    <property type="term" value="C:membrane"/>
    <property type="evidence" value="ECO:0007669"/>
    <property type="project" value="UniProtKB-SubCell"/>
</dbReference>
<evidence type="ECO:0000256" key="8">
    <source>
        <dbReference type="ARBA" id="ARBA00022989"/>
    </source>
</evidence>
<dbReference type="AlphaFoldDB" id="A0A8H6RHN4"/>
<evidence type="ECO:0000256" key="1">
    <source>
        <dbReference type="ARBA" id="ARBA00004127"/>
    </source>
</evidence>
<evidence type="ECO:0000256" key="7">
    <source>
        <dbReference type="ARBA" id="ARBA00022967"/>
    </source>
</evidence>
<dbReference type="Gene3D" id="3.40.50.1000">
    <property type="entry name" value="HAD superfamily/HAD-like"/>
    <property type="match status" value="1"/>
</dbReference>
<dbReference type="PROSITE" id="PS01229">
    <property type="entry name" value="COF_2"/>
    <property type="match status" value="1"/>
</dbReference>
<dbReference type="GO" id="GO:0005507">
    <property type="term" value="F:copper ion binding"/>
    <property type="evidence" value="ECO:0007669"/>
    <property type="project" value="TreeGrafter"/>
</dbReference>
<dbReference type="GO" id="GO:0055070">
    <property type="term" value="P:copper ion homeostasis"/>
    <property type="evidence" value="ECO:0007669"/>
    <property type="project" value="TreeGrafter"/>
</dbReference>
<dbReference type="InterPro" id="IPR027256">
    <property type="entry name" value="P-typ_ATPase_IB"/>
</dbReference>
<dbReference type="Gene3D" id="3.40.1110.10">
    <property type="entry name" value="Calcium-transporting ATPase, cytoplasmic domain N"/>
    <property type="match status" value="1"/>
</dbReference>
<evidence type="ECO:0000256" key="3">
    <source>
        <dbReference type="ARBA" id="ARBA00022692"/>
    </source>
</evidence>